<name>A0ABD0PJK3_CIRMR</name>
<gene>
    <name evidence="2" type="ORF">M9458_030007</name>
</gene>
<feature type="compositionally biased region" description="Basic and acidic residues" evidence="1">
    <location>
        <begin position="28"/>
        <end position="44"/>
    </location>
</feature>
<feature type="region of interest" description="Disordered" evidence="1">
    <location>
        <begin position="15"/>
        <end position="83"/>
    </location>
</feature>
<sequence>MAVAFWCVWAAHSAPEVTSVPESAPELPSDHRPAPELPSDHKPAPELPSDYKPAPELPSDHKPAPELPSFGEAMPMPPEVSALAVDPPTEAASLYNLSASPLILSASSVSAVPRSQAITRFPAPELPPGLESAPEVPSGLKSAPEAPSDHESASEAFPVGEAAPMPPEVSASAVDPPREAALSCGLSASLPVLAASSVPALPRSQSMTRVPTPPWRAPAPPAPPWRAPVPPAPPLAPPWRAPVPPAPPPAPPWWAPALSVLPQSLSLPHGPGPPALALSHSRPTTPLVCYAVGASGSRSLGGGYVTNLVGVPLSAHCQMSLSPCHTQTVAPHPGLHSPSAIALHPRPISGAIKAPVFPLANHGFRLPFRTIARLPGLFSRLASYISVYCCLTLPARLCLCLVSSIKACIWIRSPHVSHSP</sequence>
<evidence type="ECO:0000256" key="1">
    <source>
        <dbReference type="SAM" id="MobiDB-lite"/>
    </source>
</evidence>
<proteinExistence type="predicted"/>
<reference evidence="2 3" key="1">
    <citation type="submission" date="2024-05" db="EMBL/GenBank/DDBJ databases">
        <title>Genome sequencing and assembly of Indian major carp, Cirrhinus mrigala (Hamilton, 1822).</title>
        <authorList>
            <person name="Mohindra V."/>
            <person name="Chowdhury L.M."/>
            <person name="Lal K."/>
            <person name="Jena J.K."/>
        </authorList>
    </citation>
    <scope>NUCLEOTIDE SEQUENCE [LARGE SCALE GENOMIC DNA]</scope>
    <source>
        <strain evidence="2">CM1030</strain>
        <tissue evidence="2">Blood</tissue>
    </source>
</reference>
<organism evidence="2 3">
    <name type="scientific">Cirrhinus mrigala</name>
    <name type="common">Mrigala</name>
    <dbReference type="NCBI Taxonomy" id="683832"/>
    <lineage>
        <taxon>Eukaryota</taxon>
        <taxon>Metazoa</taxon>
        <taxon>Chordata</taxon>
        <taxon>Craniata</taxon>
        <taxon>Vertebrata</taxon>
        <taxon>Euteleostomi</taxon>
        <taxon>Actinopterygii</taxon>
        <taxon>Neopterygii</taxon>
        <taxon>Teleostei</taxon>
        <taxon>Ostariophysi</taxon>
        <taxon>Cypriniformes</taxon>
        <taxon>Cyprinidae</taxon>
        <taxon>Labeoninae</taxon>
        <taxon>Labeonini</taxon>
        <taxon>Cirrhinus</taxon>
    </lineage>
</organism>
<evidence type="ECO:0000313" key="2">
    <source>
        <dbReference type="EMBL" id="KAL0174039.1"/>
    </source>
</evidence>
<dbReference type="EMBL" id="JAMKFB020000015">
    <property type="protein sequence ID" value="KAL0174039.1"/>
    <property type="molecule type" value="Genomic_DNA"/>
</dbReference>
<feature type="compositionally biased region" description="Pro residues" evidence="1">
    <location>
        <begin position="211"/>
        <end position="222"/>
    </location>
</feature>
<accession>A0ABD0PJK3</accession>
<evidence type="ECO:0000313" key="3">
    <source>
        <dbReference type="Proteomes" id="UP001529510"/>
    </source>
</evidence>
<dbReference type="AlphaFoldDB" id="A0ABD0PJK3"/>
<evidence type="ECO:0008006" key="4">
    <source>
        <dbReference type="Google" id="ProtNLM"/>
    </source>
</evidence>
<dbReference type="Proteomes" id="UP001529510">
    <property type="component" value="Unassembled WGS sequence"/>
</dbReference>
<feature type="region of interest" description="Disordered" evidence="1">
    <location>
        <begin position="122"/>
        <end position="155"/>
    </location>
</feature>
<comment type="caution">
    <text evidence="2">The sequence shown here is derived from an EMBL/GenBank/DDBJ whole genome shotgun (WGS) entry which is preliminary data.</text>
</comment>
<keyword evidence="3" id="KW-1185">Reference proteome</keyword>
<feature type="region of interest" description="Disordered" evidence="1">
    <location>
        <begin position="200"/>
        <end position="222"/>
    </location>
</feature>
<protein>
    <recommendedName>
        <fullName evidence="4">Vegetative cell wall protein gp1-like</fullName>
    </recommendedName>
</protein>